<accession>D9PKB1</accession>
<dbReference type="EMBL" id="ADZX01000591">
    <property type="protein sequence ID" value="EFK96010.1"/>
    <property type="molecule type" value="Genomic_DNA"/>
</dbReference>
<evidence type="ECO:0000313" key="1">
    <source>
        <dbReference type="EMBL" id="EFK96010.1"/>
    </source>
</evidence>
<dbReference type="AlphaFoldDB" id="D9PKB1"/>
<comment type="caution">
    <text evidence="1">The sequence shown here is derived from an EMBL/GenBank/DDBJ whole genome shotgun (WGS) entry which is preliminary data.</text>
</comment>
<name>D9PKB1_9ZZZZ</name>
<gene>
    <name evidence="1" type="ORF">LDC_1976</name>
</gene>
<sequence length="111" mass="11744">MVCPSLFVTAAGAGLRWQVALLLVWEDLFHANVDLRPQLACGIAALQLDLRQVGCRLRLRCLAGQRSGRSLRAIGSLLSTAGLGLQTVGALLGLLNIPACLLQLKLLPGGF</sequence>
<proteinExistence type="predicted"/>
<reference evidence="1" key="2">
    <citation type="journal article" date="2011" name="Microb. Ecol.">
        <title>Taxonomic and Functional Metagenomic Profiling of the Microbial Community in the Anoxic Sediment of a Sub-saline Shallow Lake (Laguna de Carrizo, Central Spain).</title>
        <authorList>
            <person name="Ferrer M."/>
            <person name="Guazzaroni M.E."/>
            <person name="Richter M."/>
            <person name="Garcia-Salamanca A."/>
            <person name="Yarza P."/>
            <person name="Suarez-Suarez A."/>
            <person name="Solano J."/>
            <person name="Alcaide M."/>
            <person name="van Dillewijn P."/>
            <person name="Molina-Henares M.A."/>
            <person name="Lopez-Cortes N."/>
            <person name="Al-Ramahi Y."/>
            <person name="Guerrero C."/>
            <person name="Acosta A."/>
            <person name="de Eugenio L.I."/>
            <person name="Martinez V."/>
            <person name="Marques S."/>
            <person name="Rojo F."/>
            <person name="Santero E."/>
            <person name="Genilloud O."/>
            <person name="Perez-Perez J."/>
            <person name="Rossello-Mora R."/>
            <person name="Ramos J.L."/>
        </authorList>
    </citation>
    <scope>NUCLEOTIDE SEQUENCE</scope>
</reference>
<reference evidence="1" key="1">
    <citation type="submission" date="2010-07" db="EMBL/GenBank/DDBJ databases">
        <authorList>
            <consortium name="CONSOLIDER consortium CSD2007-00005"/>
            <person name="Guazzaroni M.-E."/>
            <person name="Richter M."/>
            <person name="Garcia-Salamanca A."/>
            <person name="Yarza P."/>
            <person name="Ferrer M."/>
        </authorList>
    </citation>
    <scope>NUCLEOTIDE SEQUENCE</scope>
</reference>
<organism evidence="1">
    <name type="scientific">sediment metagenome</name>
    <dbReference type="NCBI Taxonomy" id="749907"/>
    <lineage>
        <taxon>unclassified sequences</taxon>
        <taxon>metagenomes</taxon>
        <taxon>ecological metagenomes</taxon>
    </lineage>
</organism>
<protein>
    <submittedName>
        <fullName evidence="1">Uncharacterized protein</fullName>
    </submittedName>
</protein>